<dbReference type="Pfam" id="PF09643">
    <property type="entry name" value="YopX"/>
    <property type="match status" value="1"/>
</dbReference>
<dbReference type="Gene3D" id="2.30.30.290">
    <property type="entry name" value="YopX-like domains"/>
    <property type="match status" value="1"/>
</dbReference>
<dbReference type="InterPro" id="IPR019096">
    <property type="entry name" value="YopX_protein"/>
</dbReference>
<dbReference type="Proteomes" id="UP000003752">
    <property type="component" value="Unassembled WGS sequence"/>
</dbReference>
<keyword evidence="3" id="KW-1185">Reference proteome</keyword>
<feature type="domain" description="YopX protein" evidence="1">
    <location>
        <begin position="75"/>
        <end position="159"/>
    </location>
</feature>
<reference evidence="2 3" key="1">
    <citation type="submission" date="2009-01" db="EMBL/GenBank/DDBJ databases">
        <authorList>
            <person name="Qin X."/>
            <person name="Bachman B."/>
            <person name="Battles P."/>
            <person name="Bell A."/>
            <person name="Bess C."/>
            <person name="Bickham C."/>
            <person name="Chaboub L."/>
            <person name="Chen D."/>
            <person name="Coyle M."/>
            <person name="Deiros D.R."/>
            <person name="Dinh H."/>
            <person name="Forbes L."/>
            <person name="Fowler G."/>
            <person name="Francisco L."/>
            <person name="Fu Q."/>
            <person name="Gubbala S."/>
            <person name="Hale W."/>
            <person name="Han Y."/>
            <person name="Hemphill L."/>
            <person name="Highlander S.K."/>
            <person name="Hirani K."/>
            <person name="Hogues M."/>
            <person name="Jackson L."/>
            <person name="Jakkamsetti A."/>
            <person name="Javaid M."/>
            <person name="Jiang H."/>
            <person name="Korchina V."/>
            <person name="Kovar C."/>
            <person name="Lara F."/>
            <person name="Lee S."/>
            <person name="Mata R."/>
            <person name="Mathew T."/>
            <person name="Moen C."/>
            <person name="Morales K."/>
            <person name="Munidasa M."/>
            <person name="Nazareth L."/>
            <person name="Ngo R."/>
            <person name="Nguyen L."/>
            <person name="Okwuonu G."/>
            <person name="Ongeri F."/>
            <person name="Patil S."/>
            <person name="Petrosino J."/>
            <person name="Pham C."/>
            <person name="Pham P."/>
            <person name="Pu L.-L."/>
            <person name="Puazo M."/>
            <person name="Raj R."/>
            <person name="Reid J."/>
            <person name="Rouhana J."/>
            <person name="Saada N."/>
            <person name="Shang Y."/>
            <person name="Simmons D."/>
            <person name="Thornton R."/>
            <person name="Warren J."/>
            <person name="Weissenberger G."/>
            <person name="Zhang J."/>
            <person name="Zhang L."/>
            <person name="Zhou C."/>
            <person name="Zhu D."/>
            <person name="Muzny D."/>
            <person name="Worley K."/>
            <person name="Gibbs R."/>
        </authorList>
    </citation>
    <scope>NUCLEOTIDE SEQUENCE [LARGE SCALE GENOMIC DNA]</scope>
    <source>
        <strain evidence="3">ATCC 8290 / DSM 20176 / CCUG 30140 / JCM 1155 / KCTC 3500 / NBRC 15886 / NCIMB 8040 / NRRL B-1843 / 9</strain>
    </source>
</reference>
<dbReference type="EMBL" id="ACGP01000003">
    <property type="protein sequence ID" value="EEI25835.1"/>
    <property type="molecule type" value="Genomic_DNA"/>
</dbReference>
<dbReference type="SUPFAM" id="SSF159006">
    <property type="entry name" value="YopX-like"/>
    <property type="match status" value="1"/>
</dbReference>
<protein>
    <recommendedName>
        <fullName evidence="1">YopX protein domain-containing protein</fullName>
    </recommendedName>
</protein>
<gene>
    <name evidence="2" type="ORF">HMPREF0519_0025</name>
</gene>
<evidence type="ECO:0000313" key="3">
    <source>
        <dbReference type="Proteomes" id="UP000003752"/>
    </source>
</evidence>
<organism evidence="2 3">
    <name type="scientific">Lentilactobacillus hilgardii (strain ATCC 8290 / DSM 20176 / CCUG 30140 / JCM 1155 / KCTC 3500 / NBRC 15886 / NCIMB 8040 / NRRL B-1843 / 9)</name>
    <dbReference type="NCBI Taxonomy" id="1423757"/>
    <lineage>
        <taxon>Bacteria</taxon>
        <taxon>Bacillati</taxon>
        <taxon>Bacillota</taxon>
        <taxon>Bacilli</taxon>
        <taxon>Lactobacillales</taxon>
        <taxon>Lactobacillaceae</taxon>
        <taxon>Lentilactobacillus</taxon>
    </lineage>
</organism>
<dbReference type="InterPro" id="IPR023385">
    <property type="entry name" value="YopX-like_C"/>
</dbReference>
<proteinExistence type="predicted"/>
<evidence type="ECO:0000313" key="2">
    <source>
        <dbReference type="EMBL" id="EEI25835.1"/>
    </source>
</evidence>
<sequence>MTVMSREIKFRGVAKDLKNVDVVPHKGIFVYGNLVHGNLVHDDATDGPDYIVGNMVEADEEYCTLHFWEPIEKGSAEQFTGLKDKNGKDIYEGDILAWHSNICRKHDWVGLVLYRGAGFAVQESDKSYSSPEWLDCACRKDANIIEVIGNIHTNPELLEDKK</sequence>
<name>C0XFL4_LENH9</name>
<accession>C0XFL4</accession>
<evidence type="ECO:0000259" key="1">
    <source>
        <dbReference type="Pfam" id="PF09643"/>
    </source>
</evidence>
<dbReference type="HOGENOM" id="CLU_107462_2_0_9"/>
<comment type="caution">
    <text evidence="2">The sequence shown here is derived from an EMBL/GenBank/DDBJ whole genome shotgun (WGS) entry which is preliminary data.</text>
</comment>
<dbReference type="NCBIfam" id="TIGR01671">
    <property type="entry name" value="phage_TIGR01671"/>
    <property type="match status" value="1"/>
</dbReference>
<dbReference type="InterPro" id="IPR010024">
    <property type="entry name" value="CHP16711"/>
</dbReference>
<dbReference type="AlphaFoldDB" id="C0XFL4"/>